<feature type="transmembrane region" description="Helical" evidence="2">
    <location>
        <begin position="93"/>
        <end position="113"/>
    </location>
</feature>
<comment type="caution">
    <text evidence="5">The sequence shown here is derived from an EMBL/GenBank/DDBJ whole genome shotgun (WGS) entry which is preliminary data.</text>
</comment>
<evidence type="ECO:0000256" key="2">
    <source>
        <dbReference type="SAM" id="Phobius"/>
    </source>
</evidence>
<dbReference type="Gene3D" id="3.55.50.30">
    <property type="match status" value="1"/>
</dbReference>
<feature type="region of interest" description="Disordered" evidence="1">
    <location>
        <begin position="216"/>
        <end position="237"/>
    </location>
</feature>
<evidence type="ECO:0000259" key="3">
    <source>
        <dbReference type="Pfam" id="PF04773"/>
    </source>
</evidence>
<dbReference type="InterPro" id="IPR012373">
    <property type="entry name" value="Ferrdict_sens_TM"/>
</dbReference>
<feature type="domain" description="FecR N-terminal" evidence="4">
    <location>
        <begin position="12"/>
        <end position="51"/>
    </location>
</feature>
<evidence type="ECO:0000259" key="4">
    <source>
        <dbReference type="Pfam" id="PF16220"/>
    </source>
</evidence>
<keyword evidence="6" id="KW-1185">Reference proteome</keyword>
<dbReference type="Proteomes" id="UP000271227">
    <property type="component" value="Unassembled WGS sequence"/>
</dbReference>
<keyword evidence="2" id="KW-0812">Transmembrane</keyword>
<dbReference type="InterPro" id="IPR032623">
    <property type="entry name" value="FecR_N"/>
</dbReference>
<dbReference type="PANTHER" id="PTHR30273">
    <property type="entry name" value="PERIPLASMIC SIGNAL SENSOR AND SIGMA FACTOR ACTIVATOR FECR-RELATED"/>
    <property type="match status" value="1"/>
</dbReference>
<protein>
    <submittedName>
        <fullName evidence="5">FecR family protein</fullName>
    </submittedName>
</protein>
<dbReference type="Pfam" id="PF16220">
    <property type="entry name" value="DUF4880"/>
    <property type="match status" value="1"/>
</dbReference>
<dbReference type="AlphaFoldDB" id="A0A3M0CE30"/>
<organism evidence="5 6">
    <name type="scientific">Eilatimonas milleporae</name>
    <dbReference type="NCBI Taxonomy" id="911205"/>
    <lineage>
        <taxon>Bacteria</taxon>
        <taxon>Pseudomonadati</taxon>
        <taxon>Pseudomonadota</taxon>
        <taxon>Alphaproteobacteria</taxon>
        <taxon>Kordiimonadales</taxon>
        <taxon>Kordiimonadaceae</taxon>
        <taxon>Eilatimonas</taxon>
    </lineage>
</organism>
<dbReference type="RefSeq" id="WP_121939246.1">
    <property type="nucleotide sequence ID" value="NZ_REFR01000012.1"/>
</dbReference>
<keyword evidence="2" id="KW-1133">Transmembrane helix</keyword>
<dbReference type="PIRSF" id="PIRSF018266">
    <property type="entry name" value="FecR"/>
    <property type="match status" value="1"/>
</dbReference>
<dbReference type="FunCoup" id="A0A3M0CE30">
    <property type="interactions" value="95"/>
</dbReference>
<feature type="domain" description="FecR protein" evidence="3">
    <location>
        <begin position="122"/>
        <end position="212"/>
    </location>
</feature>
<dbReference type="GO" id="GO:0016989">
    <property type="term" value="F:sigma factor antagonist activity"/>
    <property type="evidence" value="ECO:0007669"/>
    <property type="project" value="TreeGrafter"/>
</dbReference>
<dbReference type="InterPro" id="IPR006860">
    <property type="entry name" value="FecR"/>
</dbReference>
<dbReference type="EMBL" id="REFR01000012">
    <property type="protein sequence ID" value="RMB04996.1"/>
    <property type="molecule type" value="Genomic_DNA"/>
</dbReference>
<accession>A0A3M0CE30</accession>
<name>A0A3M0CE30_9PROT</name>
<dbReference type="InParanoid" id="A0A3M0CE30"/>
<sequence length="360" mass="40179">MTTRKDNRIRSEAYDWIVELADGNTTQEKRVAFEHWYAVKAHAEVFDQVQARLDIAGALDTDVLEKLRQPLTAWERMRHGIGHWHGPLARWPLAVAAVAAVFLAAVVMGLLVFQAPRAHIHETDIAEIRDIVLKDGSKVTLGGGSRISVIYSRRDRQVMLLAGEAFFDVTEDSTWPFIVQADGTRVRVVGTRFGVRRGPSGLRVAVEQGVVEVSREVSPARETAPIKSDGPEETEEPQKAILTAGEKIVSGDADPLSQEQIEKVSSPPSAWREGRLIYSDASFSDIIADINRYYAGQLVIISDDLRVMRFTSILRIDQLDQFIEDLPSYLPVELIRQGKNRILIRSLSRKSDTNTGPKSD</sequence>
<proteinExistence type="predicted"/>
<evidence type="ECO:0000313" key="6">
    <source>
        <dbReference type="Proteomes" id="UP000271227"/>
    </source>
</evidence>
<dbReference type="Pfam" id="PF04773">
    <property type="entry name" value="FecR"/>
    <property type="match status" value="1"/>
</dbReference>
<keyword evidence="2" id="KW-0472">Membrane</keyword>
<dbReference type="Gene3D" id="2.60.120.1440">
    <property type="match status" value="1"/>
</dbReference>
<dbReference type="PANTHER" id="PTHR30273:SF2">
    <property type="entry name" value="PROTEIN FECR"/>
    <property type="match status" value="1"/>
</dbReference>
<evidence type="ECO:0000256" key="1">
    <source>
        <dbReference type="SAM" id="MobiDB-lite"/>
    </source>
</evidence>
<dbReference type="OrthoDB" id="9798846at2"/>
<gene>
    <name evidence="5" type="ORF">BXY39_2571</name>
</gene>
<reference evidence="5 6" key="1">
    <citation type="submission" date="2018-10" db="EMBL/GenBank/DDBJ databases">
        <title>Genomic Encyclopedia of Archaeal and Bacterial Type Strains, Phase II (KMG-II): from individual species to whole genera.</title>
        <authorList>
            <person name="Goeker M."/>
        </authorList>
    </citation>
    <scope>NUCLEOTIDE SEQUENCE [LARGE SCALE GENOMIC DNA]</scope>
    <source>
        <strain evidence="5 6">DSM 25217</strain>
    </source>
</reference>
<evidence type="ECO:0000313" key="5">
    <source>
        <dbReference type="EMBL" id="RMB04996.1"/>
    </source>
</evidence>